<dbReference type="HOGENOM" id="CLU_1240737_0_0_1"/>
<protein>
    <submittedName>
        <fullName evidence="1">Uncharacterized protein</fullName>
    </submittedName>
</protein>
<evidence type="ECO:0000313" key="2">
    <source>
        <dbReference type="Proteomes" id="UP000030755"/>
    </source>
</evidence>
<dbReference type="Proteomes" id="UP000030755">
    <property type="component" value="Unassembled WGS sequence"/>
</dbReference>
<name>A0A075B526_ROZAC</name>
<dbReference type="EMBL" id="KE560494">
    <property type="protein sequence ID" value="EPZ36678.1"/>
    <property type="molecule type" value="Genomic_DNA"/>
</dbReference>
<proteinExistence type="predicted"/>
<keyword evidence="2" id="KW-1185">Reference proteome</keyword>
<evidence type="ECO:0000313" key="1">
    <source>
        <dbReference type="EMBL" id="EPZ36678.1"/>
    </source>
</evidence>
<reference evidence="1 2" key="1">
    <citation type="journal article" date="2013" name="Curr. Biol.">
        <title>Shared signatures of parasitism and phylogenomics unite Cryptomycota and microsporidia.</title>
        <authorList>
            <person name="James T.Y."/>
            <person name="Pelin A."/>
            <person name="Bonen L."/>
            <person name="Ahrendt S."/>
            <person name="Sain D."/>
            <person name="Corradi N."/>
            <person name="Stajich J.E."/>
        </authorList>
    </citation>
    <scope>NUCLEOTIDE SEQUENCE [LARGE SCALE GENOMIC DNA]</scope>
    <source>
        <strain evidence="1 2">CSF55</strain>
    </source>
</reference>
<organism evidence="1 2">
    <name type="scientific">Rozella allomycis (strain CSF55)</name>
    <dbReference type="NCBI Taxonomy" id="988480"/>
    <lineage>
        <taxon>Eukaryota</taxon>
        <taxon>Fungi</taxon>
        <taxon>Fungi incertae sedis</taxon>
        <taxon>Cryptomycota</taxon>
        <taxon>Cryptomycota incertae sedis</taxon>
        <taxon>Rozella</taxon>
    </lineage>
</organism>
<accession>A0A075B526</accession>
<sequence>MVEKYAQIFTNAEHALKMYFVSGIAMTKCRGAKKFYCKLHPECKDKPQKTALSHAVKTVRLVTDYCFAMFATISHMPTDNAKSKTRLNLVATNLISQHLEKLPLEIAKFINETSEAASLSRQQNSGAKSRIKLQKGYTNKISDITNDISESKKFENSEEISENEKNEPLLFGFDEENELAVLGVGTDEDPLFIGITSLALLESWGQAFNATYGKVHVLMKPTS</sequence>
<gene>
    <name evidence="1" type="ORF">O9G_006047</name>
</gene>
<dbReference type="AlphaFoldDB" id="A0A075B526"/>